<name>A0A1I7IVC2_9BURK</name>
<sequence>MDTPADDYDTPWKTAIMRYFREFMAFCFPAAHGAIDWAREIAFLDQELAQIARDARLGPRRLDKLVRVSALDGGARMLYIHIEVQRSREREFAERMFTYNYRLYDRFRCPIATMAVLADPHPGWRPRFFGYESLGCSMGLHFPAVKLLDFNGRLDALLADENAFALLTAAHLATLDTRHAPAKRQAWKSRLVSLMYERHWDKQRILDWFDVLDWMMMLPEQEQHRFETEIHDLERSYQMPWENNLVRRARQEGREEGREQGREEGLLLGHRETLARLLRLRFGELSESANLRVANATHAELADWEAAILRANTLEDVFRAN</sequence>
<accession>A0A1I7IVC2</accession>
<evidence type="ECO:0000313" key="2">
    <source>
        <dbReference type="Proteomes" id="UP000199391"/>
    </source>
</evidence>
<evidence type="ECO:0000313" key="1">
    <source>
        <dbReference type="EMBL" id="SFU76848.1"/>
    </source>
</evidence>
<keyword evidence="2" id="KW-1185">Reference proteome</keyword>
<proteinExistence type="predicted"/>
<evidence type="ECO:0008006" key="3">
    <source>
        <dbReference type="Google" id="ProtNLM"/>
    </source>
</evidence>
<dbReference type="Proteomes" id="UP000199391">
    <property type="component" value="Unassembled WGS sequence"/>
</dbReference>
<dbReference type="EMBL" id="FPBO01000009">
    <property type="protein sequence ID" value="SFU76848.1"/>
    <property type="molecule type" value="Genomic_DNA"/>
</dbReference>
<dbReference type="AlphaFoldDB" id="A0A1I7IVC2"/>
<reference evidence="2" key="1">
    <citation type="submission" date="2016-10" db="EMBL/GenBank/DDBJ databases">
        <authorList>
            <person name="Varghese N."/>
            <person name="Submissions S."/>
        </authorList>
    </citation>
    <scope>NUCLEOTIDE SEQUENCE [LARGE SCALE GENOMIC DNA]</scope>
    <source>
        <strain evidence="2">CGMCC 1.11014</strain>
    </source>
</reference>
<dbReference type="PANTHER" id="PTHR35586">
    <property type="entry name" value="SLL1691 PROTEIN"/>
    <property type="match status" value="1"/>
</dbReference>
<gene>
    <name evidence="1" type="ORF">SAMN05216552_100969</name>
</gene>
<protein>
    <recommendedName>
        <fullName evidence="3">DUF4351 domain-containing protein</fullName>
    </recommendedName>
</protein>
<dbReference type="OrthoDB" id="932587at2"/>
<dbReference type="PANTHER" id="PTHR35586:SF1">
    <property type="entry name" value="SLL1691 PROTEIN"/>
    <property type="match status" value="1"/>
</dbReference>
<dbReference type="RefSeq" id="WP_093555730.1">
    <property type="nucleotide sequence ID" value="NZ_FPBO01000009.1"/>
</dbReference>
<organism evidence="1 2">
    <name type="scientific">Pseudoduganella namucuonensis</name>
    <dbReference type="NCBI Taxonomy" id="1035707"/>
    <lineage>
        <taxon>Bacteria</taxon>
        <taxon>Pseudomonadati</taxon>
        <taxon>Pseudomonadota</taxon>
        <taxon>Betaproteobacteria</taxon>
        <taxon>Burkholderiales</taxon>
        <taxon>Oxalobacteraceae</taxon>
        <taxon>Telluria group</taxon>
        <taxon>Pseudoduganella</taxon>
    </lineage>
</organism>
<dbReference type="STRING" id="1035707.SAMN05216552_100969"/>